<dbReference type="GeneID" id="104223111"/>
<reference evidence="1" key="1">
    <citation type="journal article" date="2013" name="Genome Biol.">
        <title>Reference genomes and transcriptomes of Nicotiana sylvestris and Nicotiana tomentosiformis.</title>
        <authorList>
            <person name="Sierro N."/>
            <person name="Battey J.N."/>
            <person name="Ouadi S."/>
            <person name="Bovet L."/>
            <person name="Goepfert S."/>
            <person name="Bakaher N."/>
            <person name="Peitsch M.C."/>
            <person name="Ivanov N.V."/>
        </authorList>
    </citation>
    <scope>NUCLEOTIDE SEQUENCE [LARGE SCALE GENOMIC DNA]</scope>
</reference>
<sequence>MEVFRIHPPHDYMSLDSILDSLLEFSESRILFEHIISALSTLCKTAPLSLTDCPYSGSYTYLALACHILRREEMMILWWKSSNFDHLFEGFLSRKSPNKQDLQSLMPSVWWPGSCEDMSNEASLVLTTTALSEAINKVEEKQRDLCRLVMQFMPPTAPPQLPGSVFRTFLQNILLKNRGADRNLPPPGVSSNSVLVSVFSVILHFLSEGFGDIGGWMKDSGASDVGFLHRGGQQNFPVGLFLKNDPHRVDIPRLGGSFNHLAKSHPISSEQQEEVIRVIG</sequence>
<dbReference type="RefSeq" id="XP_009772768.1">
    <property type="nucleotide sequence ID" value="XM_009774466.1"/>
</dbReference>
<dbReference type="AlphaFoldDB" id="A0A1U7W2C7"/>
<gene>
    <name evidence="2" type="primary">LOC104223111</name>
</gene>
<proteinExistence type="predicted"/>
<dbReference type="OrthoDB" id="258495at2759"/>
<keyword evidence="1" id="KW-1185">Reference proteome</keyword>
<evidence type="ECO:0000313" key="2">
    <source>
        <dbReference type="RefSeq" id="XP_009772768.1"/>
    </source>
</evidence>
<dbReference type="eggNOG" id="KOG2242">
    <property type="taxonomic scope" value="Eukaryota"/>
</dbReference>
<dbReference type="KEGG" id="nsy:104223111"/>
<protein>
    <submittedName>
        <fullName evidence="2">E3 ubiquitin-protein ligase RKP-like</fullName>
    </submittedName>
</protein>
<dbReference type="Proteomes" id="UP000189701">
    <property type="component" value="Unplaced"/>
</dbReference>
<name>A0A1U7W2C7_NICSY</name>
<dbReference type="STRING" id="4096.A0A1U7W2C7"/>
<reference evidence="2" key="2">
    <citation type="submission" date="2025-08" db="UniProtKB">
        <authorList>
            <consortium name="RefSeq"/>
        </authorList>
    </citation>
    <scope>IDENTIFICATION</scope>
    <source>
        <tissue evidence="2">Leaf</tissue>
    </source>
</reference>
<organism evidence="1 2">
    <name type="scientific">Nicotiana sylvestris</name>
    <name type="common">Wood tobacco</name>
    <name type="synonym">South American tobacco</name>
    <dbReference type="NCBI Taxonomy" id="4096"/>
    <lineage>
        <taxon>Eukaryota</taxon>
        <taxon>Viridiplantae</taxon>
        <taxon>Streptophyta</taxon>
        <taxon>Embryophyta</taxon>
        <taxon>Tracheophyta</taxon>
        <taxon>Spermatophyta</taxon>
        <taxon>Magnoliopsida</taxon>
        <taxon>eudicotyledons</taxon>
        <taxon>Gunneridae</taxon>
        <taxon>Pentapetalae</taxon>
        <taxon>asterids</taxon>
        <taxon>lamiids</taxon>
        <taxon>Solanales</taxon>
        <taxon>Solanaceae</taxon>
        <taxon>Nicotianoideae</taxon>
        <taxon>Nicotianeae</taxon>
        <taxon>Nicotiana</taxon>
    </lineage>
</organism>
<evidence type="ECO:0000313" key="1">
    <source>
        <dbReference type="Proteomes" id="UP000189701"/>
    </source>
</evidence>
<accession>A0A1U7W2C7</accession>